<dbReference type="EMBL" id="SLWY01000007">
    <property type="protein sequence ID" value="TCO81725.1"/>
    <property type="molecule type" value="Genomic_DNA"/>
</dbReference>
<evidence type="ECO:0000256" key="4">
    <source>
        <dbReference type="ARBA" id="ARBA00022679"/>
    </source>
</evidence>
<dbReference type="Proteomes" id="UP000295765">
    <property type="component" value="Unassembled WGS sequence"/>
</dbReference>
<keyword evidence="5" id="KW-0472">Membrane</keyword>
<name>A0A4R2LBP6_9GAMM</name>
<dbReference type="GO" id="GO:0016746">
    <property type="term" value="F:acyltransferase activity"/>
    <property type="evidence" value="ECO:0007669"/>
    <property type="project" value="UniProtKB-KW"/>
</dbReference>
<evidence type="ECO:0000313" key="8">
    <source>
        <dbReference type="Proteomes" id="UP000295765"/>
    </source>
</evidence>
<sequence>MSEVPSSCRALQGGPRFDRAWLAPRHWGGWTAAACAWLLWRLPRRVRDGLAAALAPLAWRLAKRQRRIADINLAVCFPELDAAARAALIRRHFRLALRIVMDYGLAWFGDEAAIRRGVRLHGEEHIAAAQAAGRRVIVMAVHALALDLGVCAFGVRHRALGPYKALENPVIDWLIARGRTRFKGTVFERDEGIRPVVRGFRDGQILFYLADEDLGPDSAVFVPFFALRKATLNTLGRLAKLGDAVVLPSITRLAADGRYDCHLLAPLADFPSGDVERDARAMNAAVEALVRPDPAQYMWTLRLFKTRPPGEPSLYRRAAPTPEE</sequence>
<dbReference type="PANTHER" id="PTHR30606:SF4">
    <property type="entry name" value="LIPID A BIOSYNTHESIS MYRISTOYLTRANSFERASE"/>
    <property type="match status" value="1"/>
</dbReference>
<dbReference type="GO" id="GO:0009247">
    <property type="term" value="P:glycolipid biosynthetic process"/>
    <property type="evidence" value="ECO:0007669"/>
    <property type="project" value="UniProtKB-ARBA"/>
</dbReference>
<proteinExistence type="predicted"/>
<keyword evidence="6" id="KW-0012">Acyltransferase</keyword>
<accession>A0A4R2LBP6</accession>
<evidence type="ECO:0000256" key="3">
    <source>
        <dbReference type="ARBA" id="ARBA00022519"/>
    </source>
</evidence>
<keyword evidence="4 7" id="KW-0808">Transferase</keyword>
<organism evidence="7 8">
    <name type="scientific">Plasticicumulans lactativorans</name>
    <dbReference type="NCBI Taxonomy" id="1133106"/>
    <lineage>
        <taxon>Bacteria</taxon>
        <taxon>Pseudomonadati</taxon>
        <taxon>Pseudomonadota</taxon>
        <taxon>Gammaproteobacteria</taxon>
        <taxon>Candidatus Competibacteraceae</taxon>
        <taxon>Plasticicumulans</taxon>
    </lineage>
</organism>
<reference evidence="7 8" key="1">
    <citation type="submission" date="2019-03" db="EMBL/GenBank/DDBJ databases">
        <title>Genomic Encyclopedia of Type Strains, Phase IV (KMG-IV): sequencing the most valuable type-strain genomes for metagenomic binning, comparative biology and taxonomic classification.</title>
        <authorList>
            <person name="Goeker M."/>
        </authorList>
    </citation>
    <scope>NUCLEOTIDE SEQUENCE [LARGE SCALE GENOMIC DNA]</scope>
    <source>
        <strain evidence="7 8">DSM 25287</strain>
    </source>
</reference>
<dbReference type="InterPro" id="IPR004960">
    <property type="entry name" value="LipA_acyltrans"/>
</dbReference>
<comment type="caution">
    <text evidence="7">The sequence shown here is derived from an EMBL/GenBank/DDBJ whole genome shotgun (WGS) entry which is preliminary data.</text>
</comment>
<comment type="subcellular location">
    <subcellularLocation>
        <location evidence="1">Cell inner membrane</location>
    </subcellularLocation>
</comment>
<evidence type="ECO:0000256" key="5">
    <source>
        <dbReference type="ARBA" id="ARBA00023136"/>
    </source>
</evidence>
<evidence type="ECO:0000256" key="2">
    <source>
        <dbReference type="ARBA" id="ARBA00022475"/>
    </source>
</evidence>
<dbReference type="GO" id="GO:0005886">
    <property type="term" value="C:plasma membrane"/>
    <property type="evidence" value="ECO:0007669"/>
    <property type="project" value="UniProtKB-SubCell"/>
</dbReference>
<dbReference type="OrthoDB" id="9803456at2"/>
<dbReference type="AlphaFoldDB" id="A0A4R2LBP6"/>
<dbReference type="PANTHER" id="PTHR30606">
    <property type="entry name" value="LIPID A BIOSYNTHESIS LAUROYL ACYLTRANSFERASE"/>
    <property type="match status" value="1"/>
</dbReference>
<protein>
    <submittedName>
        <fullName evidence="7">Lauroyl-KDO2-lipid IV(A) myristoyltransferase</fullName>
    </submittedName>
</protein>
<dbReference type="RefSeq" id="WP_132540885.1">
    <property type="nucleotide sequence ID" value="NZ_SLWY01000007.1"/>
</dbReference>
<keyword evidence="2" id="KW-1003">Cell membrane</keyword>
<evidence type="ECO:0000256" key="1">
    <source>
        <dbReference type="ARBA" id="ARBA00004533"/>
    </source>
</evidence>
<keyword evidence="8" id="KW-1185">Reference proteome</keyword>
<dbReference type="PIRSF" id="PIRSF026649">
    <property type="entry name" value="MsbB"/>
    <property type="match status" value="1"/>
</dbReference>
<evidence type="ECO:0000256" key="6">
    <source>
        <dbReference type="ARBA" id="ARBA00023315"/>
    </source>
</evidence>
<dbReference type="CDD" id="cd07984">
    <property type="entry name" value="LPLAT_LABLAT-like"/>
    <property type="match status" value="1"/>
</dbReference>
<dbReference type="Pfam" id="PF03279">
    <property type="entry name" value="Lip_A_acyltrans"/>
    <property type="match status" value="1"/>
</dbReference>
<gene>
    <name evidence="7" type="ORF">EV699_107118</name>
</gene>
<evidence type="ECO:0000313" key="7">
    <source>
        <dbReference type="EMBL" id="TCO81725.1"/>
    </source>
</evidence>
<keyword evidence="3" id="KW-0997">Cell inner membrane</keyword>